<proteinExistence type="predicted"/>
<gene>
    <name evidence="1" type="ORF">MELIAE_LOCUS8201</name>
</gene>
<dbReference type="GO" id="GO:0000172">
    <property type="term" value="C:ribonuclease MRP complex"/>
    <property type="evidence" value="ECO:0007669"/>
    <property type="project" value="TreeGrafter"/>
</dbReference>
<organism evidence="1 2">
    <name type="scientific">Brassicogethes aeneus</name>
    <name type="common">Rape pollen beetle</name>
    <name type="synonym">Meligethes aeneus</name>
    <dbReference type="NCBI Taxonomy" id="1431903"/>
    <lineage>
        <taxon>Eukaryota</taxon>
        <taxon>Metazoa</taxon>
        <taxon>Ecdysozoa</taxon>
        <taxon>Arthropoda</taxon>
        <taxon>Hexapoda</taxon>
        <taxon>Insecta</taxon>
        <taxon>Pterygota</taxon>
        <taxon>Neoptera</taxon>
        <taxon>Endopterygota</taxon>
        <taxon>Coleoptera</taxon>
        <taxon>Polyphaga</taxon>
        <taxon>Cucujiformia</taxon>
        <taxon>Nitidulidae</taxon>
        <taxon>Meligethinae</taxon>
        <taxon>Brassicogethes</taxon>
    </lineage>
</organism>
<dbReference type="Pfam" id="PF08584">
    <property type="entry name" value="Ribonuc_P_40"/>
    <property type="match status" value="1"/>
</dbReference>
<dbReference type="PANTHER" id="PTHR15396">
    <property type="entry name" value="RIBONUCLEASE P PROTEIN SUBUNIT P40"/>
    <property type="match status" value="1"/>
</dbReference>
<dbReference type="GO" id="GO:0000447">
    <property type="term" value="P:endonucleolytic cleavage in ITS1 to separate SSU-rRNA from 5.8S rRNA and LSU-rRNA from tricistronic rRNA transcript (SSU-rRNA, 5.8S rRNA, LSU-rRNA)"/>
    <property type="evidence" value="ECO:0007669"/>
    <property type="project" value="TreeGrafter"/>
</dbReference>
<dbReference type="OrthoDB" id="446759at2759"/>
<reference evidence="1" key="1">
    <citation type="submission" date="2021-12" db="EMBL/GenBank/DDBJ databases">
        <authorList>
            <person name="King R."/>
        </authorList>
    </citation>
    <scope>NUCLEOTIDE SEQUENCE</scope>
</reference>
<dbReference type="PANTHER" id="PTHR15396:SF1">
    <property type="entry name" value="RIBONUCLEASE P PROTEIN SUBUNIT P40"/>
    <property type="match status" value="1"/>
</dbReference>
<name>A0A9P0B7V3_BRAAE</name>
<dbReference type="GO" id="GO:0004526">
    <property type="term" value="F:ribonuclease P activity"/>
    <property type="evidence" value="ECO:0007669"/>
    <property type="project" value="TreeGrafter"/>
</dbReference>
<dbReference type="GO" id="GO:0001682">
    <property type="term" value="P:tRNA 5'-leader removal"/>
    <property type="evidence" value="ECO:0007669"/>
    <property type="project" value="InterPro"/>
</dbReference>
<sequence length="359" mass="41331">MQCPEVWNFKEPESTFKSQIVDANGLSNLNKIKNFYYNHLASIILPDTLRVPKTLTETLNTDCDYYSIKNINLQDLLDCNFLVCFVRSGTLTLLSVNTRIDCDTCVCITPTGHLILNVDKETFQTLGLEGKVSHFHSKVKSRYFIDIDLTKENFLPGNPFYERVKFSLSKLPDISIVLTWKPPKDEICPSSIANHLSKKYTVKQCSLKHDTQIVYSVKVPDINLENCNEEDIVDFVEWLGMVALDVNFDDFVDDHHKEYLNSYQTPTPNIHTGQVRVLQWRGMFTFNAVEQLIEEARKYIKSEGKPWAAIYVQGFSDSPVAWSNNEHHYFMSGDNGYIIIIKDDKFAVCTNECSKKKYK</sequence>
<protein>
    <submittedName>
        <fullName evidence="1">Uncharacterized protein</fullName>
    </submittedName>
</protein>
<dbReference type="InterPro" id="IPR013893">
    <property type="entry name" value="RNase_P_Rpp40"/>
</dbReference>
<accession>A0A9P0B7V3</accession>
<dbReference type="AlphaFoldDB" id="A0A9P0B7V3"/>
<dbReference type="GO" id="GO:0000171">
    <property type="term" value="F:ribonuclease MRP activity"/>
    <property type="evidence" value="ECO:0007669"/>
    <property type="project" value="TreeGrafter"/>
</dbReference>
<keyword evidence="2" id="KW-1185">Reference proteome</keyword>
<evidence type="ECO:0000313" key="2">
    <source>
        <dbReference type="Proteomes" id="UP001154078"/>
    </source>
</evidence>
<dbReference type="EMBL" id="OV121136">
    <property type="protein sequence ID" value="CAH0557493.1"/>
    <property type="molecule type" value="Genomic_DNA"/>
</dbReference>
<dbReference type="GO" id="GO:0030681">
    <property type="term" value="C:multimeric ribonuclease P complex"/>
    <property type="evidence" value="ECO:0007669"/>
    <property type="project" value="TreeGrafter"/>
</dbReference>
<dbReference type="Proteomes" id="UP001154078">
    <property type="component" value="Chromosome 5"/>
</dbReference>
<evidence type="ECO:0000313" key="1">
    <source>
        <dbReference type="EMBL" id="CAH0557493.1"/>
    </source>
</evidence>